<dbReference type="AlphaFoldDB" id="A0A1M7YL77"/>
<proteinExistence type="inferred from homology"/>
<evidence type="ECO:0000313" key="5">
    <source>
        <dbReference type="EMBL" id="SHO53349.1"/>
    </source>
</evidence>
<reference evidence="5 6" key="1">
    <citation type="submission" date="2016-12" db="EMBL/GenBank/DDBJ databases">
        <authorList>
            <person name="Song W.-J."/>
            <person name="Kurnit D.M."/>
        </authorList>
    </citation>
    <scope>NUCLEOTIDE SEQUENCE [LARGE SCALE GENOMIC DNA]</scope>
    <source>
        <strain evidence="5 6">DSM 18488</strain>
    </source>
</reference>
<dbReference type="InterPro" id="IPR003593">
    <property type="entry name" value="AAA+_ATPase"/>
</dbReference>
<evidence type="ECO:0000256" key="3">
    <source>
        <dbReference type="ARBA" id="ARBA00022840"/>
    </source>
</evidence>
<comment type="similarity">
    <text evidence="1">Belongs to the IS21/IS1162 putative ATP-binding protein family.</text>
</comment>
<dbReference type="Gene3D" id="3.40.50.300">
    <property type="entry name" value="P-loop containing nucleotide triphosphate hydrolases"/>
    <property type="match status" value="1"/>
</dbReference>
<keyword evidence="2" id="KW-0547">Nucleotide-binding</keyword>
<dbReference type="InterPro" id="IPR028350">
    <property type="entry name" value="DNAC/IstB-like"/>
</dbReference>
<dbReference type="InterPro" id="IPR002611">
    <property type="entry name" value="IstB_ATP-bd"/>
</dbReference>
<dbReference type="EMBL" id="FRFE01000052">
    <property type="protein sequence ID" value="SHO53349.1"/>
    <property type="molecule type" value="Genomic_DNA"/>
</dbReference>
<dbReference type="STRING" id="1121416.SAMN02745220_05078"/>
<evidence type="ECO:0000256" key="2">
    <source>
        <dbReference type="ARBA" id="ARBA00022741"/>
    </source>
</evidence>
<dbReference type="Proteomes" id="UP000184603">
    <property type="component" value="Unassembled WGS sequence"/>
</dbReference>
<dbReference type="NCBIfam" id="NF038214">
    <property type="entry name" value="IS21_help_AAA"/>
    <property type="match status" value="1"/>
</dbReference>
<dbReference type="Pfam" id="PF01695">
    <property type="entry name" value="IstB_IS21"/>
    <property type="match status" value="1"/>
</dbReference>
<dbReference type="PANTHER" id="PTHR30050:SF4">
    <property type="entry name" value="ATP-BINDING PROTEIN RV3427C IN INSERTION SEQUENCE-RELATED"/>
    <property type="match status" value="1"/>
</dbReference>
<organism evidence="5 6">
    <name type="scientific">Desulfopila aestuarii DSM 18488</name>
    <dbReference type="NCBI Taxonomy" id="1121416"/>
    <lineage>
        <taxon>Bacteria</taxon>
        <taxon>Pseudomonadati</taxon>
        <taxon>Thermodesulfobacteriota</taxon>
        <taxon>Desulfobulbia</taxon>
        <taxon>Desulfobulbales</taxon>
        <taxon>Desulfocapsaceae</taxon>
        <taxon>Desulfopila</taxon>
    </lineage>
</organism>
<accession>A0A1M7YL77</accession>
<protein>
    <submittedName>
        <fullName evidence="5">DNA replication protein DnaC</fullName>
    </submittedName>
</protein>
<keyword evidence="6" id="KW-1185">Reference proteome</keyword>
<dbReference type="CDD" id="cd00009">
    <property type="entry name" value="AAA"/>
    <property type="match status" value="1"/>
</dbReference>
<evidence type="ECO:0000313" key="6">
    <source>
        <dbReference type="Proteomes" id="UP000184603"/>
    </source>
</evidence>
<dbReference type="InterPro" id="IPR027417">
    <property type="entry name" value="P-loop_NTPase"/>
</dbReference>
<keyword evidence="3" id="KW-0067">ATP-binding</keyword>
<dbReference type="GO" id="GO:0005524">
    <property type="term" value="F:ATP binding"/>
    <property type="evidence" value="ECO:0007669"/>
    <property type="project" value="UniProtKB-KW"/>
</dbReference>
<gene>
    <name evidence="5" type="ORF">SAMN02745220_05078</name>
</gene>
<evidence type="ECO:0000259" key="4">
    <source>
        <dbReference type="SMART" id="SM00382"/>
    </source>
</evidence>
<feature type="domain" description="AAA+ ATPase" evidence="4">
    <location>
        <begin position="73"/>
        <end position="208"/>
    </location>
</feature>
<dbReference type="SUPFAM" id="SSF52540">
    <property type="entry name" value="P-loop containing nucleoside triphosphate hydrolases"/>
    <property type="match status" value="1"/>
</dbReference>
<sequence length="230" mass="26168">MARAAQSATPPTELLERLLAAEADALTQRRIERRINESRLPERKLLTDFDFDFQKGIDKAQIMELAKLNFIHRKQGVIIAGNSGTGKSHIAKALLLLGCRETYRCRYTTASDMLRDLFSGLADDTLALKLKRYLTPDLLLIDEVGFDRLEQQDPRNACLFHKVIDGRYCKKSTMITSNIDFKELGDYLGDPVITTAIVDRMVHHAIILSIEGPSWRLHQSQQLNNRTTRD</sequence>
<dbReference type="PANTHER" id="PTHR30050">
    <property type="entry name" value="CHROMOSOMAL REPLICATION INITIATOR PROTEIN DNAA"/>
    <property type="match status" value="1"/>
</dbReference>
<name>A0A1M7YL77_9BACT</name>
<dbReference type="InterPro" id="IPR047661">
    <property type="entry name" value="IstB"/>
</dbReference>
<dbReference type="SMART" id="SM00382">
    <property type="entry name" value="AAA"/>
    <property type="match status" value="1"/>
</dbReference>
<dbReference type="PIRSF" id="PIRSF003073">
    <property type="entry name" value="DNAC_TnpB_IstB"/>
    <property type="match status" value="1"/>
</dbReference>
<evidence type="ECO:0000256" key="1">
    <source>
        <dbReference type="ARBA" id="ARBA00008059"/>
    </source>
</evidence>
<dbReference type="GO" id="GO:0006260">
    <property type="term" value="P:DNA replication"/>
    <property type="evidence" value="ECO:0007669"/>
    <property type="project" value="TreeGrafter"/>
</dbReference>